<protein>
    <submittedName>
        <fullName evidence="1">Uncharacterized protein</fullName>
    </submittedName>
</protein>
<dbReference type="HOGENOM" id="CLU_086134_1_0_1"/>
<keyword evidence="2" id="KW-1185">Reference proteome</keyword>
<gene>
    <name evidence="1" type="ORF">LELG_02190</name>
</gene>
<name>A5DXV3_LODEL</name>
<dbReference type="VEuPathDB" id="FungiDB:LELG_02190"/>
<organism evidence="1 2">
    <name type="scientific">Lodderomyces elongisporus (strain ATCC 11503 / CBS 2605 / JCM 1781 / NBRC 1676 / NRRL YB-4239)</name>
    <name type="common">Yeast</name>
    <name type="synonym">Saccharomyces elongisporus</name>
    <dbReference type="NCBI Taxonomy" id="379508"/>
    <lineage>
        <taxon>Eukaryota</taxon>
        <taxon>Fungi</taxon>
        <taxon>Dikarya</taxon>
        <taxon>Ascomycota</taxon>
        <taxon>Saccharomycotina</taxon>
        <taxon>Pichiomycetes</taxon>
        <taxon>Debaryomycetaceae</taxon>
        <taxon>Candida/Lodderomyces clade</taxon>
        <taxon>Lodderomyces</taxon>
    </lineage>
</organism>
<dbReference type="GeneID" id="5233717"/>
<dbReference type="AlphaFoldDB" id="A5DXV3"/>
<accession>A5DXV3</accession>
<dbReference type="eggNOG" id="ENOG502RXQM">
    <property type="taxonomic scope" value="Eukaryota"/>
</dbReference>
<dbReference type="STRING" id="379508.A5DXV3"/>
<dbReference type="Proteomes" id="UP000001996">
    <property type="component" value="Unassembled WGS sequence"/>
</dbReference>
<reference evidence="1 2" key="1">
    <citation type="journal article" date="2009" name="Nature">
        <title>Evolution of pathogenicity and sexual reproduction in eight Candida genomes.</title>
        <authorList>
            <person name="Butler G."/>
            <person name="Rasmussen M.D."/>
            <person name="Lin M.F."/>
            <person name="Santos M.A."/>
            <person name="Sakthikumar S."/>
            <person name="Munro C.A."/>
            <person name="Rheinbay E."/>
            <person name="Grabherr M."/>
            <person name="Forche A."/>
            <person name="Reedy J.L."/>
            <person name="Agrafioti I."/>
            <person name="Arnaud M.B."/>
            <person name="Bates S."/>
            <person name="Brown A.J."/>
            <person name="Brunke S."/>
            <person name="Costanzo M.C."/>
            <person name="Fitzpatrick D.A."/>
            <person name="de Groot P.W."/>
            <person name="Harris D."/>
            <person name="Hoyer L.L."/>
            <person name="Hube B."/>
            <person name="Klis F.M."/>
            <person name="Kodira C."/>
            <person name="Lennard N."/>
            <person name="Logue M.E."/>
            <person name="Martin R."/>
            <person name="Neiman A.M."/>
            <person name="Nikolaou E."/>
            <person name="Quail M.A."/>
            <person name="Quinn J."/>
            <person name="Santos M.C."/>
            <person name="Schmitzberger F.F."/>
            <person name="Sherlock G."/>
            <person name="Shah P."/>
            <person name="Silverstein K.A."/>
            <person name="Skrzypek M.S."/>
            <person name="Soll D."/>
            <person name="Staggs R."/>
            <person name="Stansfield I."/>
            <person name="Stumpf M.P."/>
            <person name="Sudbery P.E."/>
            <person name="Srikantha T."/>
            <person name="Zeng Q."/>
            <person name="Berman J."/>
            <person name="Berriman M."/>
            <person name="Heitman J."/>
            <person name="Gow N.A."/>
            <person name="Lorenz M.C."/>
            <person name="Birren B.W."/>
            <person name="Kellis M."/>
            <person name="Cuomo C.A."/>
        </authorList>
    </citation>
    <scope>NUCLEOTIDE SEQUENCE [LARGE SCALE GENOMIC DNA]</scope>
    <source>
        <strain evidence="2">ATCC 11503 / BCRC 21390 / CBS 2605 / JCM 1781 / NBRC 1676 / NRRL YB-4239</strain>
    </source>
</reference>
<dbReference type="KEGG" id="lel:PVL30_002216"/>
<dbReference type="Gene3D" id="6.10.250.2790">
    <property type="match status" value="1"/>
</dbReference>
<evidence type="ECO:0000313" key="2">
    <source>
        <dbReference type="Proteomes" id="UP000001996"/>
    </source>
</evidence>
<evidence type="ECO:0000313" key="1">
    <source>
        <dbReference type="EMBL" id="EDK44011.1"/>
    </source>
</evidence>
<dbReference type="InParanoid" id="A5DXV3"/>
<proteinExistence type="predicted"/>
<dbReference type="EMBL" id="CH981525">
    <property type="protein sequence ID" value="EDK44011.1"/>
    <property type="molecule type" value="Genomic_DNA"/>
</dbReference>
<dbReference type="OrthoDB" id="4064682at2759"/>
<dbReference type="FunCoup" id="A5DXV3">
    <property type="interactions" value="35"/>
</dbReference>
<dbReference type="OMA" id="MFFDKDF"/>
<sequence length="301" mass="34959">MTTYNDALEESISMFFDENFNPNIYIDQLINSVAQDQTYSKTSLTKLSHTMNQLVTHLDFSITDIANNELNSNLQLLENSSLIMNTTRYTIDNNNDNDDDDTYIDKEEKEKEKELELENEKETEKHGSLKNIHHQDLLNELTTRLQYYLNILNTSILSFSTELGEINDALNKQDEDPHNESIQTLLQLKQVKQNLIDVMQVFEQISSSLSQSSSKISNISEKANITYSTDEFQRCLNQLFDLIKARLDKTTQTDNELVSSIDNFDKLQYLFSNLVHFNPIYKKFVSRLNTEKDQYLTRTGT</sequence>